<dbReference type="Proteomes" id="UP000251995">
    <property type="component" value="Chromosome"/>
</dbReference>
<dbReference type="RefSeq" id="WP_114043911.1">
    <property type="nucleotide sequence ID" value="NZ_CP025198.1"/>
</dbReference>
<evidence type="ECO:0000313" key="1">
    <source>
        <dbReference type="EMBL" id="AXE37799.1"/>
    </source>
</evidence>
<name>A0A344URA1_9ACTN</name>
<protein>
    <recommendedName>
        <fullName evidence="3">Abi-like protein</fullName>
    </recommendedName>
</protein>
<gene>
    <name evidence="1" type="ORF">JS278_00607</name>
</gene>
<proteinExistence type="predicted"/>
<evidence type="ECO:0000313" key="2">
    <source>
        <dbReference type="Proteomes" id="UP000251995"/>
    </source>
</evidence>
<evidence type="ECO:0008006" key="3">
    <source>
        <dbReference type="Google" id="ProtNLM"/>
    </source>
</evidence>
<keyword evidence="2" id="KW-1185">Reference proteome</keyword>
<dbReference type="AlphaFoldDB" id="A0A344URA1"/>
<dbReference type="KEGG" id="acij:JS278_00607"/>
<accession>A0A344URA1</accession>
<dbReference type="EMBL" id="CP025198">
    <property type="protein sequence ID" value="AXE37799.1"/>
    <property type="molecule type" value="Genomic_DNA"/>
</dbReference>
<dbReference type="OrthoDB" id="3418622at2"/>
<sequence length="238" mass="26480">MPNPVPALDAAQAVRWLSAPRYRRYLRVAADDHTLAMETYMWNSRVAAAGIVDVGHLEIAIRNAYDRELSRRYPEWAVDPQSALFQLEQGVQRARAQQHRRNQASLARLSDAKRGLSSRPTHAEVVAVLTFGFWSTLTVGERAPTIWNPILHRAFPKGTGRARVHGLVTSVVKFRNRLAHNEPVFSTRTGLENRLAEVRVLFELIDPDAYFYVAGHSTLGAALDSCPISGLTSATGID</sequence>
<organism evidence="1 2">
    <name type="scientific">Acidipropionibacterium virtanenii</name>
    <dbReference type="NCBI Taxonomy" id="2057246"/>
    <lineage>
        <taxon>Bacteria</taxon>
        <taxon>Bacillati</taxon>
        <taxon>Actinomycetota</taxon>
        <taxon>Actinomycetes</taxon>
        <taxon>Propionibacteriales</taxon>
        <taxon>Propionibacteriaceae</taxon>
        <taxon>Acidipropionibacterium</taxon>
    </lineage>
</organism>
<reference evidence="1 2" key="1">
    <citation type="submission" date="2017-12" db="EMBL/GenBank/DDBJ databases">
        <title>The whole genome sequence of the Acidipropionibacterium virtanenii sp. nov. type strain JS278.</title>
        <authorList>
            <person name="Laine P."/>
            <person name="Deptula P."/>
            <person name="Varmanen P."/>
            <person name="Auvinen P."/>
        </authorList>
    </citation>
    <scope>NUCLEOTIDE SEQUENCE [LARGE SCALE GENOMIC DNA]</scope>
    <source>
        <strain evidence="1 2">JS278</strain>
    </source>
</reference>